<evidence type="ECO:0000313" key="2">
    <source>
        <dbReference type="EMBL" id="GBE80636.1"/>
    </source>
</evidence>
<dbReference type="InParanoid" id="A0A401GEN3"/>
<protein>
    <submittedName>
        <fullName evidence="2">Uncharacterized protein</fullName>
    </submittedName>
</protein>
<proteinExistence type="predicted"/>
<feature type="region of interest" description="Disordered" evidence="1">
    <location>
        <begin position="177"/>
        <end position="197"/>
    </location>
</feature>
<dbReference type="RefSeq" id="XP_027611549.1">
    <property type="nucleotide sequence ID" value="XM_027755748.1"/>
</dbReference>
<evidence type="ECO:0000256" key="1">
    <source>
        <dbReference type="SAM" id="MobiDB-lite"/>
    </source>
</evidence>
<accession>A0A401GEN3</accession>
<dbReference type="OrthoDB" id="2745353at2759"/>
<dbReference type="EMBL" id="BFAD01000003">
    <property type="protein sequence ID" value="GBE80636.1"/>
    <property type="molecule type" value="Genomic_DNA"/>
</dbReference>
<dbReference type="GeneID" id="38777553"/>
<comment type="caution">
    <text evidence="2">The sequence shown here is derived from an EMBL/GenBank/DDBJ whole genome shotgun (WGS) entry which is preliminary data.</text>
</comment>
<evidence type="ECO:0000313" key="3">
    <source>
        <dbReference type="Proteomes" id="UP000287166"/>
    </source>
</evidence>
<organism evidence="2 3">
    <name type="scientific">Sparassis crispa</name>
    <dbReference type="NCBI Taxonomy" id="139825"/>
    <lineage>
        <taxon>Eukaryota</taxon>
        <taxon>Fungi</taxon>
        <taxon>Dikarya</taxon>
        <taxon>Basidiomycota</taxon>
        <taxon>Agaricomycotina</taxon>
        <taxon>Agaricomycetes</taxon>
        <taxon>Polyporales</taxon>
        <taxon>Sparassidaceae</taxon>
        <taxon>Sparassis</taxon>
    </lineage>
</organism>
<feature type="compositionally biased region" description="Polar residues" evidence="1">
    <location>
        <begin position="186"/>
        <end position="197"/>
    </location>
</feature>
<sequence>MQQYDMYAWKTTRKANTCSRCKVIMYPGPEGSDINHKRSFCSDGVRQKPKKLEMLVDGKIVKSVEDVPAWPQPSGIFSTGTHFNPHVFLATIRTMYEDLVVKRSTGGEHSMEYVAFAALLEKRTVVDVDPESEPGGRMVLFELFKSLVVAPSSADLIVERGGIKYMRLDCLHESVSKADADGGDRCNSSDSEPTAQA</sequence>
<gene>
    <name evidence="2" type="ORF">SCP_0303530</name>
</gene>
<reference evidence="2 3" key="1">
    <citation type="journal article" date="2018" name="Sci. Rep.">
        <title>Genome sequence of the cauliflower mushroom Sparassis crispa (Hanabiratake) and its association with beneficial usage.</title>
        <authorList>
            <person name="Kiyama R."/>
            <person name="Furutani Y."/>
            <person name="Kawaguchi K."/>
            <person name="Nakanishi T."/>
        </authorList>
    </citation>
    <scope>NUCLEOTIDE SEQUENCE [LARGE SCALE GENOMIC DNA]</scope>
</reference>
<name>A0A401GEN3_9APHY</name>
<dbReference type="AlphaFoldDB" id="A0A401GEN3"/>
<keyword evidence="3" id="KW-1185">Reference proteome</keyword>
<dbReference type="Proteomes" id="UP000287166">
    <property type="component" value="Unassembled WGS sequence"/>
</dbReference>